<dbReference type="PANTHER" id="PTHR44196:SF3">
    <property type="entry name" value="SHORT CHAIN DEHYDROGENASE FAMILY PROTEIN"/>
    <property type="match status" value="1"/>
</dbReference>
<dbReference type="RefSeq" id="WP_036793339.1">
    <property type="nucleotide sequence ID" value="NZ_LN794352.1"/>
</dbReference>
<evidence type="ECO:0000256" key="1">
    <source>
        <dbReference type="ARBA" id="ARBA00006484"/>
    </source>
</evidence>
<dbReference type="SUPFAM" id="SSF51735">
    <property type="entry name" value="NAD(P)-binding Rossmann-fold domains"/>
    <property type="match status" value="1"/>
</dbReference>
<reference evidence="3 4" key="1">
    <citation type="submission" date="2018-01" db="EMBL/GenBank/DDBJ databases">
        <title>Whole genome sequencing of Histamine producing bacteria.</title>
        <authorList>
            <person name="Butler K."/>
        </authorList>
    </citation>
    <scope>NUCLEOTIDE SEQUENCE [LARGE SCALE GENOMIC DNA]</scope>
    <source>
        <strain evidence="3 4">FS-7.2</strain>
    </source>
</reference>
<keyword evidence="2" id="KW-0560">Oxidoreductase</keyword>
<organism evidence="3 4">
    <name type="scientific">Photobacterium kishitanii</name>
    <dbReference type="NCBI Taxonomy" id="318456"/>
    <lineage>
        <taxon>Bacteria</taxon>
        <taxon>Pseudomonadati</taxon>
        <taxon>Pseudomonadota</taxon>
        <taxon>Gammaproteobacteria</taxon>
        <taxon>Vibrionales</taxon>
        <taxon>Vibrionaceae</taxon>
        <taxon>Photobacterium</taxon>
    </lineage>
</organism>
<dbReference type="GO" id="GO:0016020">
    <property type="term" value="C:membrane"/>
    <property type="evidence" value="ECO:0007669"/>
    <property type="project" value="TreeGrafter"/>
</dbReference>
<sequence length="245" mass="27286">MKNIVIFGATSTIAQHVARLHANDGDNLYLLARDQQKLSIIAQDLQIRGAQSVSTALFAAEKITSHHQLINDIFKYFNHIDCIFIAHGSLSNQAECQSSASQTLQQLTINASSIISILTPIANKMEKQQDGNITVISSVAGDRGRQSNYVYGAAKSLVSTFLQGLAQRLSKSNVHVLDIKPGFVDTQMTTELTKSILWSSPEYVAKIIKKRIESKSLFSYVPWFWFIIMAIIKSIPTKLFNRSRL</sequence>
<dbReference type="Proteomes" id="UP000241426">
    <property type="component" value="Unassembled WGS sequence"/>
</dbReference>
<dbReference type="eggNOG" id="COG0300">
    <property type="taxonomic scope" value="Bacteria"/>
</dbReference>
<gene>
    <name evidence="3" type="ORF">C9J27_16685</name>
</gene>
<name>A0A0B7J580_9GAMM</name>
<comment type="similarity">
    <text evidence="1">Belongs to the short-chain dehydrogenases/reductases (SDR) family.</text>
</comment>
<evidence type="ECO:0000313" key="4">
    <source>
        <dbReference type="Proteomes" id="UP000241426"/>
    </source>
</evidence>
<dbReference type="AlphaFoldDB" id="A0A0B7J580"/>
<accession>A0A0B7J580</accession>
<dbReference type="NCBIfam" id="NF005489">
    <property type="entry name" value="PRK07102.1"/>
    <property type="match status" value="1"/>
</dbReference>
<dbReference type="Gene3D" id="3.40.50.720">
    <property type="entry name" value="NAD(P)-binding Rossmann-like Domain"/>
    <property type="match status" value="1"/>
</dbReference>
<comment type="caution">
    <text evidence="3">The sequence shown here is derived from an EMBL/GenBank/DDBJ whole genome shotgun (WGS) entry which is preliminary data.</text>
</comment>
<protein>
    <submittedName>
        <fullName evidence="3">Short-chain dehydrogenase</fullName>
    </submittedName>
</protein>
<accession>A0A2T3KEV2</accession>
<dbReference type="GO" id="GO:0016491">
    <property type="term" value="F:oxidoreductase activity"/>
    <property type="evidence" value="ECO:0007669"/>
    <property type="project" value="UniProtKB-KW"/>
</dbReference>
<dbReference type="EMBL" id="PYNF01000016">
    <property type="protein sequence ID" value="PSU96209.1"/>
    <property type="molecule type" value="Genomic_DNA"/>
</dbReference>
<dbReference type="GeneID" id="29943482"/>
<dbReference type="InterPro" id="IPR002347">
    <property type="entry name" value="SDR_fam"/>
</dbReference>
<evidence type="ECO:0000313" key="3">
    <source>
        <dbReference type="EMBL" id="PSU96209.1"/>
    </source>
</evidence>
<proteinExistence type="inferred from homology"/>
<evidence type="ECO:0000256" key="2">
    <source>
        <dbReference type="ARBA" id="ARBA00023002"/>
    </source>
</evidence>
<dbReference type="Pfam" id="PF00106">
    <property type="entry name" value="adh_short"/>
    <property type="match status" value="1"/>
</dbReference>
<dbReference type="InterPro" id="IPR036291">
    <property type="entry name" value="NAD(P)-bd_dom_sf"/>
</dbReference>
<dbReference type="PANTHER" id="PTHR44196">
    <property type="entry name" value="DEHYDROGENASE/REDUCTASE SDR FAMILY MEMBER 7B"/>
    <property type="match status" value="1"/>
</dbReference>
<dbReference type="PRINTS" id="PR00081">
    <property type="entry name" value="GDHRDH"/>
</dbReference>